<keyword evidence="1" id="KW-0694">RNA-binding</keyword>
<sequence length="277" mass="30156">MKASNIPNNTVHEEGPPMSDSVSPLLQQTCNCTGIQSPLVSSRLLPCLEEAWPVILQAAALDAVPMNSDGTGYSRTAAENSNSSGYSMSMGISISISMSMGISISMGIFRDCKQMITLGSAKRNLGLKTCLILKLSSQSSSSTLIVKRAIIVNIPIDKYPNHNFVGCLLGPRGNSLKRVETSMECCVLIRGRGNIKDPRRVMVNNSYPELPVEIIDARLMQSRELKPVDETHDFYKKQQLRELAMLNGTLHKEGSPMSGSVSPFHNSLGTKRAKTRG</sequence>
<dbReference type="Pfam" id="PF22675">
    <property type="entry name" value="KH-I_KHDC4-BBP"/>
    <property type="match status" value="1"/>
</dbReference>
<accession>A0AA39W263</accession>
<feature type="compositionally biased region" description="Polar residues" evidence="2">
    <location>
        <begin position="257"/>
        <end position="269"/>
    </location>
</feature>
<dbReference type="Proteomes" id="UP001168877">
    <property type="component" value="Unassembled WGS sequence"/>
</dbReference>
<organism evidence="4 5">
    <name type="scientific">Acer saccharum</name>
    <name type="common">Sugar maple</name>
    <dbReference type="NCBI Taxonomy" id="4024"/>
    <lineage>
        <taxon>Eukaryota</taxon>
        <taxon>Viridiplantae</taxon>
        <taxon>Streptophyta</taxon>
        <taxon>Embryophyta</taxon>
        <taxon>Tracheophyta</taxon>
        <taxon>Spermatophyta</taxon>
        <taxon>Magnoliopsida</taxon>
        <taxon>eudicotyledons</taxon>
        <taxon>Gunneridae</taxon>
        <taxon>Pentapetalae</taxon>
        <taxon>rosids</taxon>
        <taxon>malvids</taxon>
        <taxon>Sapindales</taxon>
        <taxon>Sapindaceae</taxon>
        <taxon>Hippocastanoideae</taxon>
        <taxon>Acereae</taxon>
        <taxon>Acer</taxon>
    </lineage>
</organism>
<dbReference type="Gene3D" id="3.30.1370.10">
    <property type="entry name" value="K Homology domain, type 1"/>
    <property type="match status" value="1"/>
</dbReference>
<evidence type="ECO:0000313" key="4">
    <source>
        <dbReference type="EMBL" id="KAK0601045.1"/>
    </source>
</evidence>
<reference evidence="4" key="1">
    <citation type="journal article" date="2022" name="Plant J.">
        <title>Strategies of tolerance reflected in two North American maple genomes.</title>
        <authorList>
            <person name="McEvoy S.L."/>
            <person name="Sezen U.U."/>
            <person name="Trouern-Trend A."/>
            <person name="McMahon S.M."/>
            <person name="Schaberg P.G."/>
            <person name="Yang J."/>
            <person name="Wegrzyn J.L."/>
            <person name="Swenson N.G."/>
        </authorList>
    </citation>
    <scope>NUCLEOTIDE SEQUENCE</scope>
    <source>
        <strain evidence="4">NS2018</strain>
    </source>
</reference>
<dbReference type="GO" id="GO:0048024">
    <property type="term" value="P:regulation of mRNA splicing, via spliceosome"/>
    <property type="evidence" value="ECO:0007669"/>
    <property type="project" value="TreeGrafter"/>
</dbReference>
<evidence type="ECO:0000256" key="2">
    <source>
        <dbReference type="SAM" id="MobiDB-lite"/>
    </source>
</evidence>
<feature type="region of interest" description="Disordered" evidence="2">
    <location>
        <begin position="252"/>
        <end position="277"/>
    </location>
</feature>
<dbReference type="PANTHER" id="PTHR11208:SF104">
    <property type="entry name" value="OS02G0722700 PROTEIN"/>
    <property type="match status" value="1"/>
</dbReference>
<dbReference type="GO" id="GO:0005634">
    <property type="term" value="C:nucleus"/>
    <property type="evidence" value="ECO:0007669"/>
    <property type="project" value="TreeGrafter"/>
</dbReference>
<evidence type="ECO:0000256" key="1">
    <source>
        <dbReference type="ARBA" id="ARBA00022884"/>
    </source>
</evidence>
<comment type="caution">
    <text evidence="4">The sequence shown here is derived from an EMBL/GenBank/DDBJ whole genome shotgun (WGS) entry which is preliminary data.</text>
</comment>
<dbReference type="InterPro" id="IPR036612">
    <property type="entry name" value="KH_dom_type_1_sf"/>
</dbReference>
<dbReference type="SUPFAM" id="SSF54791">
    <property type="entry name" value="Eukaryotic type KH-domain (KH-domain type I)"/>
    <property type="match status" value="1"/>
</dbReference>
<dbReference type="GO" id="GO:0003729">
    <property type="term" value="F:mRNA binding"/>
    <property type="evidence" value="ECO:0007669"/>
    <property type="project" value="TreeGrafter"/>
</dbReference>
<evidence type="ECO:0000313" key="5">
    <source>
        <dbReference type="Proteomes" id="UP001168877"/>
    </source>
</evidence>
<name>A0AA39W263_ACESA</name>
<gene>
    <name evidence="4" type="ORF">LWI29_020834</name>
</gene>
<feature type="domain" description="KHDC4/BBP-like KH-domain type I" evidence="3">
    <location>
        <begin position="158"/>
        <end position="196"/>
    </location>
</feature>
<protein>
    <recommendedName>
        <fullName evidence="3">KHDC4/BBP-like KH-domain type I domain-containing protein</fullName>
    </recommendedName>
</protein>
<dbReference type="PANTHER" id="PTHR11208">
    <property type="entry name" value="RNA-BINDING PROTEIN RELATED"/>
    <property type="match status" value="1"/>
</dbReference>
<dbReference type="AlphaFoldDB" id="A0AA39W263"/>
<keyword evidence="5" id="KW-1185">Reference proteome</keyword>
<dbReference type="EMBL" id="JAUESC010000003">
    <property type="protein sequence ID" value="KAK0601045.1"/>
    <property type="molecule type" value="Genomic_DNA"/>
</dbReference>
<evidence type="ECO:0000259" key="3">
    <source>
        <dbReference type="Pfam" id="PF22675"/>
    </source>
</evidence>
<dbReference type="InterPro" id="IPR045071">
    <property type="entry name" value="BBP-like"/>
</dbReference>
<feature type="compositionally biased region" description="Polar residues" evidence="2">
    <location>
        <begin position="1"/>
        <end position="10"/>
    </location>
</feature>
<reference evidence="4" key="2">
    <citation type="submission" date="2023-06" db="EMBL/GenBank/DDBJ databases">
        <authorList>
            <person name="Swenson N.G."/>
            <person name="Wegrzyn J.L."/>
            <person name="Mcevoy S.L."/>
        </authorList>
    </citation>
    <scope>NUCLEOTIDE SEQUENCE</scope>
    <source>
        <strain evidence="4">NS2018</strain>
        <tissue evidence="4">Leaf</tissue>
    </source>
</reference>
<dbReference type="InterPro" id="IPR055256">
    <property type="entry name" value="KH_1_KHDC4/BBP-like"/>
</dbReference>
<proteinExistence type="predicted"/>
<feature type="region of interest" description="Disordered" evidence="2">
    <location>
        <begin position="1"/>
        <end position="22"/>
    </location>
</feature>